<proteinExistence type="predicted"/>
<sequence length="147" mass="15634">MAVLLPVVSFAQVNRKQICGSDSGSAGELCFPQAPSQAVTFSDYTVEALVARILNIALLFVGLIALVFIVIGGYRYIMAGGNEESVGKAKQTIMNAVIGLIIVILAFAIVNITYRLLKDEPPVYAPGSGQQLNPADRPGFTPPPRID</sequence>
<dbReference type="InterPro" id="IPR043993">
    <property type="entry name" value="T4SS_pilin"/>
</dbReference>
<organism evidence="3 4">
    <name type="scientific">Candidatus Doudnabacteria bacterium RIFCSPHIGHO2_02_FULL_46_11</name>
    <dbReference type="NCBI Taxonomy" id="1817832"/>
    <lineage>
        <taxon>Bacteria</taxon>
        <taxon>Candidatus Doudnaibacteriota</taxon>
    </lineage>
</organism>
<evidence type="ECO:0000313" key="4">
    <source>
        <dbReference type="Proteomes" id="UP000176786"/>
    </source>
</evidence>
<dbReference type="Proteomes" id="UP000176786">
    <property type="component" value="Unassembled WGS sequence"/>
</dbReference>
<dbReference type="Pfam" id="PF18895">
    <property type="entry name" value="T4SS_pilin"/>
    <property type="match status" value="1"/>
</dbReference>
<dbReference type="STRING" id="1817832.A3J48_00300"/>
<reference evidence="3 4" key="1">
    <citation type="journal article" date="2016" name="Nat. Commun.">
        <title>Thousands of microbial genomes shed light on interconnected biogeochemical processes in an aquifer system.</title>
        <authorList>
            <person name="Anantharaman K."/>
            <person name="Brown C.T."/>
            <person name="Hug L.A."/>
            <person name="Sharon I."/>
            <person name="Castelle C.J."/>
            <person name="Probst A.J."/>
            <person name="Thomas B.C."/>
            <person name="Singh A."/>
            <person name="Wilkins M.J."/>
            <person name="Karaoz U."/>
            <person name="Brodie E.L."/>
            <person name="Williams K.H."/>
            <person name="Hubbard S.S."/>
            <person name="Banfield J.F."/>
        </authorList>
    </citation>
    <scope>NUCLEOTIDE SEQUENCE [LARGE SCALE GENOMIC DNA]</scope>
</reference>
<evidence type="ECO:0000256" key="1">
    <source>
        <dbReference type="SAM" id="MobiDB-lite"/>
    </source>
</evidence>
<accession>A0A1F5P6Z8</accession>
<name>A0A1F5P6Z8_9BACT</name>
<keyword evidence="2" id="KW-0472">Membrane</keyword>
<feature type="transmembrane region" description="Helical" evidence="2">
    <location>
        <begin position="49"/>
        <end position="71"/>
    </location>
</feature>
<evidence type="ECO:0000313" key="3">
    <source>
        <dbReference type="EMBL" id="OGE85542.1"/>
    </source>
</evidence>
<protein>
    <submittedName>
        <fullName evidence="3">Uncharacterized protein</fullName>
    </submittedName>
</protein>
<dbReference type="AlphaFoldDB" id="A0A1F5P6Z8"/>
<keyword evidence="2" id="KW-0812">Transmembrane</keyword>
<feature type="transmembrane region" description="Helical" evidence="2">
    <location>
        <begin position="92"/>
        <end position="114"/>
    </location>
</feature>
<dbReference type="EMBL" id="MFES01000026">
    <property type="protein sequence ID" value="OGE85542.1"/>
    <property type="molecule type" value="Genomic_DNA"/>
</dbReference>
<evidence type="ECO:0000256" key="2">
    <source>
        <dbReference type="SAM" id="Phobius"/>
    </source>
</evidence>
<gene>
    <name evidence="3" type="ORF">A3J48_00300</name>
</gene>
<keyword evidence="2" id="KW-1133">Transmembrane helix</keyword>
<feature type="region of interest" description="Disordered" evidence="1">
    <location>
        <begin position="126"/>
        <end position="147"/>
    </location>
</feature>
<comment type="caution">
    <text evidence="3">The sequence shown here is derived from an EMBL/GenBank/DDBJ whole genome shotgun (WGS) entry which is preliminary data.</text>
</comment>